<evidence type="ECO:0000256" key="1">
    <source>
        <dbReference type="ARBA" id="ARBA00022527"/>
    </source>
</evidence>
<reference evidence="4" key="1">
    <citation type="journal article" date="2014" name="Int. J. Syst. Evol. Microbiol.">
        <title>Complete genome sequence of Corynebacterium casei LMG S-19264T (=DSM 44701T), isolated from a smear-ripened cheese.</title>
        <authorList>
            <consortium name="US DOE Joint Genome Institute (JGI-PGF)"/>
            <person name="Walter F."/>
            <person name="Albersmeier A."/>
            <person name="Kalinowski J."/>
            <person name="Ruckert C."/>
        </authorList>
    </citation>
    <scope>NUCLEOTIDE SEQUENCE</scope>
    <source>
        <strain evidence="4">JCM 4403</strain>
    </source>
</reference>
<dbReference type="Pfam" id="PF13581">
    <property type="entry name" value="HATPase_c_2"/>
    <property type="match status" value="1"/>
</dbReference>
<keyword evidence="4" id="KW-0547">Nucleotide-binding</keyword>
<dbReference type="PANTHER" id="PTHR35526:SF3">
    <property type="entry name" value="ANTI-SIGMA-F FACTOR RSBW"/>
    <property type="match status" value="1"/>
</dbReference>
<dbReference type="EMBL" id="BMTU01000002">
    <property type="protein sequence ID" value="GGQ70344.1"/>
    <property type="molecule type" value="Genomic_DNA"/>
</dbReference>
<evidence type="ECO:0000313" key="5">
    <source>
        <dbReference type="Proteomes" id="UP000656732"/>
    </source>
</evidence>
<feature type="compositionally biased region" description="Basic and acidic residues" evidence="2">
    <location>
        <begin position="1"/>
        <end position="12"/>
    </location>
</feature>
<dbReference type="Proteomes" id="UP000656732">
    <property type="component" value="Unassembled WGS sequence"/>
</dbReference>
<dbReference type="InterPro" id="IPR050267">
    <property type="entry name" value="Anti-sigma-factor_SerPK"/>
</dbReference>
<name>A0A918BI69_9ACTN</name>
<dbReference type="InterPro" id="IPR036890">
    <property type="entry name" value="HATPase_C_sf"/>
</dbReference>
<dbReference type="CDD" id="cd16936">
    <property type="entry name" value="HATPase_RsbW-like"/>
    <property type="match status" value="1"/>
</dbReference>
<sequence length="162" mass="17329">MKQADEQGPDHTLRRHLAWSGSPPTAAQGRAEADALLSALHRTHRITVPPGVAGDVRLVVTELLTNAVRHAPGPGHLRLRTAERNRVVRITVRDSSPAVPRPQPADPRRIGGHGLEIVEAISSHLVVRHAGGGKEITADVPLRQASASARYYIDGAPDHPLG</sequence>
<accession>A0A918BI69</accession>
<keyword evidence="1" id="KW-0808">Transferase</keyword>
<dbReference type="AlphaFoldDB" id="A0A918BI69"/>
<dbReference type="PANTHER" id="PTHR35526">
    <property type="entry name" value="ANTI-SIGMA-F FACTOR RSBW-RELATED"/>
    <property type="match status" value="1"/>
</dbReference>
<dbReference type="GO" id="GO:0005524">
    <property type="term" value="F:ATP binding"/>
    <property type="evidence" value="ECO:0007669"/>
    <property type="project" value="UniProtKB-KW"/>
</dbReference>
<keyword evidence="5" id="KW-1185">Reference proteome</keyword>
<feature type="region of interest" description="Disordered" evidence="2">
    <location>
        <begin position="1"/>
        <end position="27"/>
    </location>
</feature>
<protein>
    <submittedName>
        <fullName evidence="4">ATP-binding protein</fullName>
    </submittedName>
</protein>
<keyword evidence="1" id="KW-0418">Kinase</keyword>
<feature type="domain" description="Histidine kinase/HSP90-like ATPase" evidence="3">
    <location>
        <begin position="36"/>
        <end position="138"/>
    </location>
</feature>
<keyword evidence="1" id="KW-0723">Serine/threonine-protein kinase</keyword>
<dbReference type="GO" id="GO:0004674">
    <property type="term" value="F:protein serine/threonine kinase activity"/>
    <property type="evidence" value="ECO:0007669"/>
    <property type="project" value="UniProtKB-KW"/>
</dbReference>
<evidence type="ECO:0000313" key="4">
    <source>
        <dbReference type="EMBL" id="GGQ70344.1"/>
    </source>
</evidence>
<comment type="caution">
    <text evidence="4">The sequence shown here is derived from an EMBL/GenBank/DDBJ whole genome shotgun (WGS) entry which is preliminary data.</text>
</comment>
<reference evidence="4" key="2">
    <citation type="submission" date="2020-09" db="EMBL/GenBank/DDBJ databases">
        <authorList>
            <person name="Sun Q."/>
            <person name="Ohkuma M."/>
        </authorList>
    </citation>
    <scope>NUCLEOTIDE SEQUENCE</scope>
    <source>
        <strain evidence="4">JCM 4403</strain>
    </source>
</reference>
<organism evidence="4 5">
    <name type="scientific">Streptomyces pilosus</name>
    <dbReference type="NCBI Taxonomy" id="28893"/>
    <lineage>
        <taxon>Bacteria</taxon>
        <taxon>Bacillati</taxon>
        <taxon>Actinomycetota</taxon>
        <taxon>Actinomycetes</taxon>
        <taxon>Kitasatosporales</taxon>
        <taxon>Streptomycetaceae</taxon>
        <taxon>Streptomyces</taxon>
    </lineage>
</organism>
<dbReference type="SUPFAM" id="SSF55874">
    <property type="entry name" value="ATPase domain of HSP90 chaperone/DNA topoisomerase II/histidine kinase"/>
    <property type="match status" value="1"/>
</dbReference>
<evidence type="ECO:0000259" key="3">
    <source>
        <dbReference type="Pfam" id="PF13581"/>
    </source>
</evidence>
<dbReference type="InterPro" id="IPR003594">
    <property type="entry name" value="HATPase_dom"/>
</dbReference>
<keyword evidence="4" id="KW-0067">ATP-binding</keyword>
<evidence type="ECO:0000256" key="2">
    <source>
        <dbReference type="SAM" id="MobiDB-lite"/>
    </source>
</evidence>
<dbReference type="Gene3D" id="3.30.565.10">
    <property type="entry name" value="Histidine kinase-like ATPase, C-terminal domain"/>
    <property type="match status" value="1"/>
</dbReference>
<gene>
    <name evidence="4" type="ORF">GCM10010280_16010</name>
</gene>
<proteinExistence type="predicted"/>